<comment type="similarity">
    <text evidence="2">Belongs to the CD36 family.</text>
</comment>
<dbReference type="PANTHER" id="PTHR11923">
    <property type="entry name" value="SCAVENGER RECEPTOR CLASS B TYPE-1 SR-B1"/>
    <property type="match status" value="1"/>
</dbReference>
<dbReference type="GO" id="GO:0005737">
    <property type="term" value="C:cytoplasm"/>
    <property type="evidence" value="ECO:0007669"/>
    <property type="project" value="TreeGrafter"/>
</dbReference>
<evidence type="ECO:0000256" key="6">
    <source>
        <dbReference type="ARBA" id="ARBA00023180"/>
    </source>
</evidence>
<gene>
    <name evidence="8" type="primary">Scarb2</name>
    <name evidence="8" type="ORF">Tcan_15030</name>
</gene>
<organism evidence="8 9">
    <name type="scientific">Toxocara canis</name>
    <name type="common">Canine roundworm</name>
    <dbReference type="NCBI Taxonomy" id="6265"/>
    <lineage>
        <taxon>Eukaryota</taxon>
        <taxon>Metazoa</taxon>
        <taxon>Ecdysozoa</taxon>
        <taxon>Nematoda</taxon>
        <taxon>Chromadorea</taxon>
        <taxon>Rhabditida</taxon>
        <taxon>Spirurina</taxon>
        <taxon>Ascaridomorpha</taxon>
        <taxon>Ascaridoidea</taxon>
        <taxon>Toxocaridae</taxon>
        <taxon>Toxocara</taxon>
    </lineage>
</organism>
<feature type="transmembrane region" description="Helical" evidence="7">
    <location>
        <begin position="6"/>
        <end position="30"/>
    </location>
</feature>
<protein>
    <submittedName>
        <fullName evidence="8">Lysosome membrane protein 2</fullName>
    </submittedName>
</protein>
<evidence type="ECO:0000256" key="1">
    <source>
        <dbReference type="ARBA" id="ARBA00004370"/>
    </source>
</evidence>
<dbReference type="Pfam" id="PF01130">
    <property type="entry name" value="CD36"/>
    <property type="match status" value="2"/>
</dbReference>
<evidence type="ECO:0000256" key="7">
    <source>
        <dbReference type="SAM" id="Phobius"/>
    </source>
</evidence>
<dbReference type="Proteomes" id="UP000031036">
    <property type="component" value="Unassembled WGS sequence"/>
</dbReference>
<reference evidence="8 9" key="1">
    <citation type="submission" date="2014-11" db="EMBL/GenBank/DDBJ databases">
        <title>Genetic blueprint of the zoonotic pathogen Toxocara canis.</title>
        <authorList>
            <person name="Zhu X.-Q."/>
            <person name="Korhonen P.K."/>
            <person name="Cai H."/>
            <person name="Young N.D."/>
            <person name="Nejsum P."/>
            <person name="von Samson-Himmelstjerna G."/>
            <person name="Boag P.R."/>
            <person name="Tan P."/>
            <person name="Li Q."/>
            <person name="Min J."/>
            <person name="Yang Y."/>
            <person name="Wang X."/>
            <person name="Fang X."/>
            <person name="Hall R.S."/>
            <person name="Hofmann A."/>
            <person name="Sternberg P.W."/>
            <person name="Jex A.R."/>
            <person name="Gasser R.B."/>
        </authorList>
    </citation>
    <scope>NUCLEOTIDE SEQUENCE [LARGE SCALE GENOMIC DNA]</scope>
    <source>
        <strain evidence="8">PN_DK_2014</strain>
    </source>
</reference>
<sequence length="496" mass="56599">MKRLIALIASLVVGAVLITVGILLLTFFPLKIGREASKRIYLGFDENGTYNEMTRKWIDPDYSMMLQIWVFSLENEDEVVKNGTFPVFSEKGPYSFIERQHKVKVNFLRNDTGVTYRNKHFYTFDANTSCANCSLDDRVTIPNIIFQKLVDIALSGGFLVKEAIEIVLRKEKRETPFITTTVAKMLFEGYEDPLINAVCGRELIRPLCDAAGIPSRIGFMKDRNATDDGEYFIGTGLDDRSTLGRVYKWNGMEKLPAEWWSSDQARMINGTDGQLFPPLLSQSEDRYMFIGQIKRSIYIRYKMSVEFEDVPALRFSVPAKEYDYFRAENKGFCNPSTPTFFDNSTQPGFRFLPKNTIIFEQKTKDFAIHQHQLSSITLLSQTSGVVIRAKSMSQINVGMIAGNLRALSNMRNLIMPVLWLNETIRFDVATRQRLMDGFITLKHKVFIVGMILLTVGLLLWIAFVLISLIHSYCTGSGEESEHLIVQEDNENEDAEN</sequence>
<proteinExistence type="inferred from homology"/>
<evidence type="ECO:0000256" key="2">
    <source>
        <dbReference type="ARBA" id="ARBA00010532"/>
    </source>
</evidence>
<keyword evidence="6" id="KW-0325">Glycoprotein</keyword>
<dbReference type="STRING" id="6265.A0A0B2W0A2"/>
<name>A0A0B2W0A2_TOXCA</name>
<dbReference type="OrthoDB" id="18585at2759"/>
<comment type="caution">
    <text evidence="8">The sequence shown here is derived from an EMBL/GenBank/DDBJ whole genome shotgun (WGS) entry which is preliminary data.</text>
</comment>
<evidence type="ECO:0000256" key="4">
    <source>
        <dbReference type="ARBA" id="ARBA00022989"/>
    </source>
</evidence>
<evidence type="ECO:0000256" key="3">
    <source>
        <dbReference type="ARBA" id="ARBA00022692"/>
    </source>
</evidence>
<comment type="subcellular location">
    <subcellularLocation>
        <location evidence="1">Membrane</location>
    </subcellularLocation>
</comment>
<dbReference type="PANTHER" id="PTHR11923:SF51">
    <property type="entry name" value="LYSOSOME MEMBRANE PROTEIN 2"/>
    <property type="match status" value="1"/>
</dbReference>
<evidence type="ECO:0000313" key="9">
    <source>
        <dbReference type="Proteomes" id="UP000031036"/>
    </source>
</evidence>
<keyword evidence="5 7" id="KW-0472">Membrane</keyword>
<accession>A0A0B2W0A2</accession>
<evidence type="ECO:0000313" key="8">
    <source>
        <dbReference type="EMBL" id="KHN87333.1"/>
    </source>
</evidence>
<keyword evidence="4 7" id="KW-1133">Transmembrane helix</keyword>
<dbReference type="GO" id="GO:0016020">
    <property type="term" value="C:membrane"/>
    <property type="evidence" value="ECO:0007669"/>
    <property type="project" value="UniProtKB-SubCell"/>
</dbReference>
<dbReference type="AlphaFoldDB" id="A0A0B2W0A2"/>
<dbReference type="GO" id="GO:0005044">
    <property type="term" value="F:scavenger receptor activity"/>
    <property type="evidence" value="ECO:0007669"/>
    <property type="project" value="TreeGrafter"/>
</dbReference>
<dbReference type="InterPro" id="IPR002159">
    <property type="entry name" value="CD36_fam"/>
</dbReference>
<dbReference type="PRINTS" id="PR01609">
    <property type="entry name" value="CD36FAMILY"/>
</dbReference>
<keyword evidence="9" id="KW-1185">Reference proteome</keyword>
<dbReference type="EMBL" id="JPKZ01000438">
    <property type="protein sequence ID" value="KHN87333.1"/>
    <property type="molecule type" value="Genomic_DNA"/>
</dbReference>
<dbReference type="OMA" id="NRGFCNK"/>
<evidence type="ECO:0000256" key="5">
    <source>
        <dbReference type="ARBA" id="ARBA00023136"/>
    </source>
</evidence>
<feature type="transmembrane region" description="Helical" evidence="7">
    <location>
        <begin position="445"/>
        <end position="469"/>
    </location>
</feature>
<keyword evidence="3 7" id="KW-0812">Transmembrane</keyword>